<feature type="region of interest" description="Disordered" evidence="1">
    <location>
        <begin position="353"/>
        <end position="372"/>
    </location>
</feature>
<reference evidence="2" key="1">
    <citation type="journal article" date="2017" name="Genome Biol.">
        <title>New reference genome sequences of hot pepper reveal the massive evolution of plant disease-resistance genes by retroduplication.</title>
        <authorList>
            <person name="Kim S."/>
            <person name="Park J."/>
            <person name="Yeom S.I."/>
            <person name="Kim Y.M."/>
            <person name="Seo E."/>
            <person name="Kim K.T."/>
            <person name="Kim M.S."/>
            <person name="Lee J.M."/>
            <person name="Cheong K."/>
            <person name="Shin H.S."/>
            <person name="Kim S.B."/>
            <person name="Han K."/>
            <person name="Lee J."/>
            <person name="Park M."/>
            <person name="Lee H.A."/>
            <person name="Lee H.Y."/>
            <person name="Lee Y."/>
            <person name="Oh S."/>
            <person name="Lee J.H."/>
            <person name="Choi E."/>
            <person name="Choi E."/>
            <person name="Lee S.E."/>
            <person name="Jeon J."/>
            <person name="Kim H."/>
            <person name="Choi G."/>
            <person name="Song H."/>
            <person name="Lee J."/>
            <person name="Lee S.C."/>
            <person name="Kwon J.K."/>
            <person name="Lee H.Y."/>
            <person name="Koo N."/>
            <person name="Hong Y."/>
            <person name="Kim R.W."/>
            <person name="Kang W.H."/>
            <person name="Huh J.H."/>
            <person name="Kang B.C."/>
            <person name="Yang T.J."/>
            <person name="Lee Y.H."/>
            <person name="Bennetzen J.L."/>
            <person name="Choi D."/>
        </authorList>
    </citation>
    <scope>NUCLEOTIDE SEQUENCE [LARGE SCALE GENOMIC DNA]</scope>
    <source>
        <strain evidence="2">PBC81</strain>
        <tissue evidence="2">Leaf</tissue>
    </source>
</reference>
<evidence type="ECO:0000313" key="2">
    <source>
        <dbReference type="EMBL" id="PHT26198.1"/>
    </source>
</evidence>
<dbReference type="PANTHER" id="PTHR33220:SF5">
    <property type="entry name" value="RRNA INTRON-ENCODED HOMING ENDONUCLEASE"/>
    <property type="match status" value="1"/>
</dbReference>
<proteinExistence type="predicted"/>
<comment type="caution">
    <text evidence="2">The sequence shown here is derived from an EMBL/GenBank/DDBJ whole genome shotgun (WGS) entry which is preliminary data.</text>
</comment>
<gene>
    <name evidence="2" type="ORF">CQW23_34188</name>
</gene>
<dbReference type="AlphaFoldDB" id="A0A2G2UZY2"/>
<evidence type="ECO:0000256" key="1">
    <source>
        <dbReference type="SAM" id="MobiDB-lite"/>
    </source>
</evidence>
<reference evidence="2" key="2">
    <citation type="journal article" date="2017" name="J. Anim. Genet.">
        <title>Multiple reference genome sequences of hot pepper reveal the massive evolution of plant disease resistance genes by retroduplication.</title>
        <authorList>
            <person name="Kim S."/>
            <person name="Park J."/>
            <person name="Yeom S.-I."/>
            <person name="Kim Y.-M."/>
            <person name="Seo E."/>
            <person name="Kim K.-T."/>
            <person name="Kim M.-S."/>
            <person name="Lee J.M."/>
            <person name="Cheong K."/>
            <person name="Shin H.-S."/>
            <person name="Kim S.-B."/>
            <person name="Han K."/>
            <person name="Lee J."/>
            <person name="Park M."/>
            <person name="Lee H.-A."/>
            <person name="Lee H.-Y."/>
            <person name="Lee Y."/>
            <person name="Oh S."/>
            <person name="Lee J.H."/>
            <person name="Choi E."/>
            <person name="Choi E."/>
            <person name="Lee S.E."/>
            <person name="Jeon J."/>
            <person name="Kim H."/>
            <person name="Choi G."/>
            <person name="Song H."/>
            <person name="Lee J."/>
            <person name="Lee S.-C."/>
            <person name="Kwon J.-K."/>
            <person name="Lee H.-Y."/>
            <person name="Koo N."/>
            <person name="Hong Y."/>
            <person name="Kim R.W."/>
            <person name="Kang W.-H."/>
            <person name="Huh J.H."/>
            <person name="Kang B.-C."/>
            <person name="Yang T.-J."/>
            <person name="Lee Y.-H."/>
            <person name="Bennetzen J.L."/>
            <person name="Choi D."/>
        </authorList>
    </citation>
    <scope>NUCLEOTIDE SEQUENCE [LARGE SCALE GENOMIC DNA]</scope>
    <source>
        <strain evidence="2">cv. PBC81</strain>
    </source>
</reference>
<dbReference type="EMBL" id="MLFT02000945">
    <property type="protein sequence ID" value="PHT26198.1"/>
    <property type="molecule type" value="Genomic_DNA"/>
</dbReference>
<dbReference type="STRING" id="33114.A0A2G2UZY2"/>
<feature type="compositionally biased region" description="Basic and acidic residues" evidence="1">
    <location>
        <begin position="357"/>
        <end position="366"/>
    </location>
</feature>
<accession>A0A2G2UZY2</accession>
<organism evidence="2">
    <name type="scientific">Capsicum baccatum</name>
    <name type="common">Peruvian pepper</name>
    <dbReference type="NCBI Taxonomy" id="33114"/>
    <lineage>
        <taxon>Eukaryota</taxon>
        <taxon>Viridiplantae</taxon>
        <taxon>Streptophyta</taxon>
        <taxon>Embryophyta</taxon>
        <taxon>Tracheophyta</taxon>
        <taxon>Spermatophyta</taxon>
        <taxon>Magnoliopsida</taxon>
        <taxon>eudicotyledons</taxon>
        <taxon>Gunneridae</taxon>
        <taxon>Pentapetalae</taxon>
        <taxon>asterids</taxon>
        <taxon>lamiids</taxon>
        <taxon>Solanales</taxon>
        <taxon>Solanaceae</taxon>
        <taxon>Solanoideae</taxon>
        <taxon>Capsiceae</taxon>
        <taxon>Capsicum</taxon>
    </lineage>
</organism>
<name>A0A2G2UZY2_CAPBA</name>
<protein>
    <submittedName>
        <fullName evidence="2">Uncharacterized protein</fullName>
    </submittedName>
</protein>
<dbReference type="PANTHER" id="PTHR33220">
    <property type="entry name" value="BNAA09G04420D PROTEIN"/>
    <property type="match status" value="1"/>
</dbReference>
<dbReference type="OrthoDB" id="2532759at2759"/>
<sequence>MEFTARFGLHSQTTRLVDSASWCDRVRARRSSYSLRCPLPGDLGPRVIPPDLGSRSEHLSAKGSWRPDARRAVAATANRVELQPPLFATSVDVDSHLGQLRARGAWEASIRPATTTHPMIEVRCEGATRCVTPRQTCPRPNGFGPTCVQRLYGSRDSAIHTKRSTGPPDARRGWGARGRLSIQVLLSAFCAGVRWSPAGARAGDWGRRSSGVLEHPARADSQLLNMFAGSFCCAGFDNDPSAALASMKNIAKCDTWCELQNPVNHRVFECKLRPKPLGRGHVCLGVTHRVAPSHRASITGRVVVAGRILASRAPRACGWPKCESTSTDVAESGGCNSTLFAVTATAHPASGLQDPFALRRSDRDPRSGGITR</sequence>